<sequence>MAATTMGGGGPLSPLSILLLVVLLHLLDGFVEFLRKRGLRSSEEVQLRQEIKELLKEAGKLSTPSTFAQAAKLRRMAATKEKELSKKHEEYSKEKRWSYDMFARALLILKVILYIGLTWHFWGVPVAEVPQHLLQPFGSFLSWRSGNPATGQVMVGIIPWLVLTNRVSKFLCQKLSKFFFTIKS</sequence>
<evidence type="ECO:0000256" key="6">
    <source>
        <dbReference type="ARBA" id="ARBA00023136"/>
    </source>
</evidence>
<dbReference type="RefSeq" id="XP_010935301.1">
    <property type="nucleotide sequence ID" value="XM_010936999.3"/>
</dbReference>
<keyword evidence="8" id="KW-1185">Reference proteome</keyword>
<feature type="transmembrane region" description="Helical" evidence="7">
    <location>
        <begin position="12"/>
        <end position="31"/>
    </location>
</feature>
<dbReference type="PANTHER" id="PTHR42650:SF1">
    <property type="entry name" value="GUIDED ENTRY OF TAIL-ANCHORED PROTEINS FACTOR 1"/>
    <property type="match status" value="1"/>
</dbReference>
<evidence type="ECO:0000256" key="1">
    <source>
        <dbReference type="ARBA" id="ARBA00004586"/>
    </source>
</evidence>
<dbReference type="Proteomes" id="UP000504607">
    <property type="component" value="Chromosome 12"/>
</dbReference>
<dbReference type="GO" id="GO:0043495">
    <property type="term" value="F:protein-membrane adaptor activity"/>
    <property type="evidence" value="ECO:0007669"/>
    <property type="project" value="TreeGrafter"/>
</dbReference>
<keyword evidence="3 7" id="KW-0812">Transmembrane</keyword>
<dbReference type="OrthoDB" id="512018at2759"/>
<gene>
    <name evidence="9" type="primary">LOC105055231</name>
</gene>
<evidence type="ECO:0000313" key="9">
    <source>
        <dbReference type="RefSeq" id="XP_010935301.1"/>
    </source>
</evidence>
<dbReference type="GO" id="GO:0005789">
    <property type="term" value="C:endoplasmic reticulum membrane"/>
    <property type="evidence" value="ECO:0007669"/>
    <property type="project" value="UniProtKB-SubCell"/>
</dbReference>
<keyword evidence="5 7" id="KW-1133">Transmembrane helix</keyword>
<dbReference type="PANTHER" id="PTHR42650">
    <property type="entry name" value="TAIL-ANCHORED PROTEIN INSERTION RECEPTOR WRB"/>
    <property type="match status" value="1"/>
</dbReference>
<evidence type="ECO:0000256" key="2">
    <source>
        <dbReference type="ARBA" id="ARBA00010799"/>
    </source>
</evidence>
<reference evidence="9" key="1">
    <citation type="submission" date="2025-08" db="UniProtKB">
        <authorList>
            <consortium name="RefSeq"/>
        </authorList>
    </citation>
    <scope>IDENTIFICATION</scope>
</reference>
<dbReference type="GeneID" id="105055231"/>
<dbReference type="KEGG" id="egu:105055231"/>
<dbReference type="GO" id="GO:0043529">
    <property type="term" value="C:GET complex"/>
    <property type="evidence" value="ECO:0007669"/>
    <property type="project" value="TreeGrafter"/>
</dbReference>
<dbReference type="InParanoid" id="A0A6I9S8T8"/>
<comment type="similarity">
    <text evidence="2">Belongs to the WRB/GET1 family.</text>
</comment>
<dbReference type="GO" id="GO:0071816">
    <property type="term" value="P:tail-anchored membrane protein insertion into ER membrane"/>
    <property type="evidence" value="ECO:0007669"/>
    <property type="project" value="InterPro"/>
</dbReference>
<dbReference type="FunCoup" id="A0A6I9S8T8">
    <property type="interactions" value="870"/>
</dbReference>
<dbReference type="Pfam" id="PF04420">
    <property type="entry name" value="CHD5"/>
    <property type="match status" value="1"/>
</dbReference>
<comment type="subcellular location">
    <subcellularLocation>
        <location evidence="1">Endoplasmic reticulum membrane</location>
    </subcellularLocation>
</comment>
<feature type="transmembrane region" description="Helical" evidence="7">
    <location>
        <begin position="101"/>
        <end position="122"/>
    </location>
</feature>
<accession>A0A6I9S8T8</accession>
<dbReference type="InterPro" id="IPR028945">
    <property type="entry name" value="Get1"/>
</dbReference>
<proteinExistence type="inferred from homology"/>
<protein>
    <submittedName>
        <fullName evidence="9">Uncharacterized protein LOC105055231</fullName>
    </submittedName>
</protein>
<feature type="transmembrane region" description="Helical" evidence="7">
    <location>
        <begin position="149"/>
        <end position="167"/>
    </location>
</feature>
<name>A0A6I9S8T8_ELAGV</name>
<evidence type="ECO:0000256" key="4">
    <source>
        <dbReference type="ARBA" id="ARBA00022824"/>
    </source>
</evidence>
<evidence type="ECO:0000313" key="8">
    <source>
        <dbReference type="Proteomes" id="UP000504607"/>
    </source>
</evidence>
<evidence type="ECO:0000256" key="7">
    <source>
        <dbReference type="SAM" id="Phobius"/>
    </source>
</evidence>
<dbReference type="AlphaFoldDB" id="A0A6I9S8T8"/>
<evidence type="ECO:0000256" key="3">
    <source>
        <dbReference type="ARBA" id="ARBA00022692"/>
    </source>
</evidence>
<keyword evidence="6 7" id="KW-0472">Membrane</keyword>
<keyword evidence="4" id="KW-0256">Endoplasmic reticulum</keyword>
<organism evidence="8 9">
    <name type="scientific">Elaeis guineensis var. tenera</name>
    <name type="common">Oil palm</name>
    <dbReference type="NCBI Taxonomy" id="51953"/>
    <lineage>
        <taxon>Eukaryota</taxon>
        <taxon>Viridiplantae</taxon>
        <taxon>Streptophyta</taxon>
        <taxon>Embryophyta</taxon>
        <taxon>Tracheophyta</taxon>
        <taxon>Spermatophyta</taxon>
        <taxon>Magnoliopsida</taxon>
        <taxon>Liliopsida</taxon>
        <taxon>Arecaceae</taxon>
        <taxon>Arecoideae</taxon>
        <taxon>Cocoseae</taxon>
        <taxon>Elaeidinae</taxon>
        <taxon>Elaeis</taxon>
    </lineage>
</organism>
<evidence type="ECO:0000256" key="5">
    <source>
        <dbReference type="ARBA" id="ARBA00022989"/>
    </source>
</evidence>